<feature type="transmembrane region" description="Helical" evidence="1">
    <location>
        <begin position="68"/>
        <end position="86"/>
    </location>
</feature>
<dbReference type="RefSeq" id="WP_160501141.1">
    <property type="nucleotide sequence ID" value="NZ_WUBI01000010.1"/>
</dbReference>
<name>A0A7X3ISW0_9BACL</name>
<feature type="transmembrane region" description="Helical" evidence="1">
    <location>
        <begin position="39"/>
        <end position="61"/>
    </location>
</feature>
<keyword evidence="1" id="KW-0812">Transmembrane</keyword>
<keyword evidence="3" id="KW-1185">Reference proteome</keyword>
<protein>
    <submittedName>
        <fullName evidence="2">Spore cortex biosynthesis protein YabQ</fullName>
    </submittedName>
</protein>
<comment type="caution">
    <text evidence="2">The sequence shown here is derived from an EMBL/GenBank/DDBJ whole genome shotgun (WGS) entry which is preliminary data.</text>
</comment>
<sequence length="194" mass="23410">MSPQIQWITLFWMLFSGAAMGLAYDSYRVLSGQLHFPRWTLHVLDLFYWCGAALFVFRMLYVSNYGQLRFYVFVGLFLGVWLYFLFLSVTTQRFVVMLIKVVRYFIDVMKRLFRLLVWTPTRLILKLLKGLAVMLGSLLMFVFHVILKILLPFWKLARWMLRPITSRLRMPKWLDNLLNSAVLFWNKWFRKNKE</sequence>
<keyword evidence="1" id="KW-0472">Membrane</keyword>
<evidence type="ECO:0000313" key="2">
    <source>
        <dbReference type="EMBL" id="MWV47567.1"/>
    </source>
</evidence>
<dbReference type="EMBL" id="WUBI01000010">
    <property type="protein sequence ID" value="MWV47567.1"/>
    <property type="molecule type" value="Genomic_DNA"/>
</dbReference>
<dbReference type="AlphaFoldDB" id="A0A7X3ISW0"/>
<organism evidence="2 3">
    <name type="scientific">Paenibacillus dendrobii</name>
    <dbReference type="NCBI Taxonomy" id="2691084"/>
    <lineage>
        <taxon>Bacteria</taxon>
        <taxon>Bacillati</taxon>
        <taxon>Bacillota</taxon>
        <taxon>Bacilli</taxon>
        <taxon>Bacillales</taxon>
        <taxon>Paenibacillaceae</taxon>
        <taxon>Paenibacillus</taxon>
    </lineage>
</organism>
<evidence type="ECO:0000313" key="3">
    <source>
        <dbReference type="Proteomes" id="UP000460318"/>
    </source>
</evidence>
<dbReference type="InterPro" id="IPR019074">
    <property type="entry name" value="YabQ"/>
</dbReference>
<dbReference type="Pfam" id="PF09578">
    <property type="entry name" value="Spore_YabQ"/>
    <property type="match status" value="1"/>
</dbReference>
<feature type="transmembrane region" description="Helical" evidence="1">
    <location>
        <begin position="130"/>
        <end position="153"/>
    </location>
</feature>
<dbReference type="NCBIfam" id="TIGR02893">
    <property type="entry name" value="spore_yabQ"/>
    <property type="match status" value="1"/>
</dbReference>
<gene>
    <name evidence="2" type="primary">yabQ</name>
    <name evidence="2" type="ORF">GRF59_28730</name>
</gene>
<proteinExistence type="predicted"/>
<reference evidence="2 3" key="1">
    <citation type="submission" date="2019-12" db="EMBL/GenBank/DDBJ databases">
        <title>Paenibacillus sp. nov., an endophytic bacterium isolated from the stem of Dendrobium.</title>
        <authorList>
            <person name="Zhao R."/>
        </authorList>
    </citation>
    <scope>NUCLEOTIDE SEQUENCE [LARGE SCALE GENOMIC DNA]</scope>
    <source>
        <strain evidence="2 3">HJL G12</strain>
    </source>
</reference>
<dbReference type="Proteomes" id="UP000460318">
    <property type="component" value="Unassembled WGS sequence"/>
</dbReference>
<accession>A0A7X3ISW0</accession>
<keyword evidence="1" id="KW-1133">Transmembrane helix</keyword>
<evidence type="ECO:0000256" key="1">
    <source>
        <dbReference type="SAM" id="Phobius"/>
    </source>
</evidence>